<dbReference type="NCBIfam" id="TIGR01641">
    <property type="entry name" value="phageSPP1_gp7"/>
    <property type="match status" value="1"/>
</dbReference>
<keyword evidence="4" id="KW-1185">Reference proteome</keyword>
<organism evidence="3 4">
    <name type="scientific">Caldifermentibacillus hisashii</name>
    <dbReference type="NCBI Taxonomy" id="996558"/>
    <lineage>
        <taxon>Bacteria</taxon>
        <taxon>Bacillati</taxon>
        <taxon>Bacillota</taxon>
        <taxon>Bacilli</taxon>
        <taxon>Bacillales</taxon>
        <taxon>Bacillaceae</taxon>
        <taxon>Caldifermentibacillus</taxon>
    </lineage>
</organism>
<accession>A0ABU9K3H4</accession>
<evidence type="ECO:0000313" key="3">
    <source>
        <dbReference type="EMBL" id="MEL3959664.1"/>
    </source>
</evidence>
<reference evidence="3 4" key="1">
    <citation type="submission" date="2024-03" db="EMBL/GenBank/DDBJ databases">
        <title>Bacilli Hybrid Assemblies.</title>
        <authorList>
            <person name="Kovac J."/>
        </authorList>
    </citation>
    <scope>NUCLEOTIDE SEQUENCE [LARGE SCALE GENOMIC DNA]</scope>
    <source>
        <strain evidence="3 4">FSL M8-0022</strain>
    </source>
</reference>
<name>A0ABU9K3H4_9BACI</name>
<gene>
    <name evidence="3" type="ORF">NST17_21145</name>
</gene>
<evidence type="ECO:0000256" key="1">
    <source>
        <dbReference type="SAM" id="Coils"/>
    </source>
</evidence>
<dbReference type="Pfam" id="PF04233">
    <property type="entry name" value="Phage_Mu_F"/>
    <property type="match status" value="1"/>
</dbReference>
<evidence type="ECO:0000313" key="4">
    <source>
        <dbReference type="Proteomes" id="UP001459714"/>
    </source>
</evidence>
<dbReference type="InterPro" id="IPR006528">
    <property type="entry name" value="Phage_head_morphogenesis_dom"/>
</dbReference>
<dbReference type="EMBL" id="JBBYAK010000004">
    <property type="protein sequence ID" value="MEL3959664.1"/>
    <property type="molecule type" value="Genomic_DNA"/>
</dbReference>
<keyword evidence="1" id="KW-0175">Coiled coil</keyword>
<feature type="coiled-coil region" evidence="1">
    <location>
        <begin position="19"/>
        <end position="50"/>
    </location>
</feature>
<comment type="caution">
    <text evidence="3">The sequence shown here is derived from an EMBL/GenBank/DDBJ whole genome shotgun (WGS) entry which is preliminary data.</text>
</comment>
<feature type="domain" description="Phage head morphogenesis" evidence="2">
    <location>
        <begin position="196"/>
        <end position="299"/>
    </location>
</feature>
<proteinExistence type="predicted"/>
<protein>
    <submittedName>
        <fullName evidence="3">Minor capsid protein</fullName>
    </submittedName>
</protein>
<evidence type="ECO:0000259" key="2">
    <source>
        <dbReference type="Pfam" id="PF04233"/>
    </source>
</evidence>
<dbReference type="RefSeq" id="WP_342021244.1">
    <property type="nucleotide sequence ID" value="NZ_JBBYAK010000004.1"/>
</dbReference>
<dbReference type="Proteomes" id="UP001459714">
    <property type="component" value="Unassembled WGS sequence"/>
</dbReference>
<sequence>MTNNSYWRDRELEHIKKSIKDDAKLAKRLRQKYMEALEEIQQQIEAFYGRYADKEGISIDEVRKRARKLDIEKYAKKAASYVKRAHSKIPFLRWMAFTDKANSEMAIYNLTMKVNRLELLKLNVELELYALLNDEDRFLYEELTKQAKTEYERQSGILGQTINYNEKHIESIVNASFLTATWSDRLWANQDALRQELDKLLNRGILQGKNPRELARDLRKVFDTSVYNAERLLRTELGRVQIQVAEDSFKKADIEKYEYIAEPTACEECAKLDGKVFDLDKMEVGLNAPVLHPNCRCSVAAYVDREAWDADLKARGL</sequence>